<dbReference type="AlphaFoldDB" id="A0AA97PGJ7"/>
<gene>
    <name evidence="1" type="ORF">OOU_Y34scaffold00877g6</name>
</gene>
<dbReference type="Proteomes" id="UP000011086">
    <property type="component" value="Unassembled WGS sequence"/>
</dbReference>
<organism evidence="1">
    <name type="scientific">Pyricularia oryzae (strain Y34)</name>
    <name type="common">Rice blast fungus</name>
    <name type="synonym">Magnaporthe oryzae</name>
    <dbReference type="NCBI Taxonomy" id="1143189"/>
    <lineage>
        <taxon>Eukaryota</taxon>
        <taxon>Fungi</taxon>
        <taxon>Dikarya</taxon>
        <taxon>Ascomycota</taxon>
        <taxon>Pezizomycotina</taxon>
        <taxon>Sordariomycetes</taxon>
        <taxon>Sordariomycetidae</taxon>
        <taxon>Magnaporthales</taxon>
        <taxon>Pyriculariaceae</taxon>
        <taxon>Pyricularia</taxon>
    </lineage>
</organism>
<sequence>MPYQRILLTKIRPKFTPFECPMPTENFSQNQTGLRRESTSIRNFERRYFTR</sequence>
<accession>A0AA97PGJ7</accession>
<dbReference type="EMBL" id="JH793275">
    <property type="protein sequence ID" value="ELQ33799.1"/>
    <property type="molecule type" value="Genomic_DNA"/>
</dbReference>
<proteinExistence type="predicted"/>
<protein>
    <submittedName>
        <fullName evidence="1">Uncharacterized protein</fullName>
    </submittedName>
</protein>
<reference evidence="1" key="1">
    <citation type="journal article" date="2012" name="PLoS Genet.">
        <title>Comparative analysis of the genomes of two field isolates of the rice blast fungus Magnaporthe oryzae.</title>
        <authorList>
            <person name="Xue M."/>
            <person name="Yang J."/>
            <person name="Li Z."/>
            <person name="Hu S."/>
            <person name="Yao N."/>
            <person name="Dean R.A."/>
            <person name="Zhao W."/>
            <person name="Shen M."/>
            <person name="Zhang H."/>
            <person name="Li C."/>
            <person name="Liu L."/>
            <person name="Cao L."/>
            <person name="Xu X."/>
            <person name="Xing Y."/>
            <person name="Hsiang T."/>
            <person name="Zhang Z."/>
            <person name="Xu J.R."/>
            <person name="Peng Y.L."/>
        </authorList>
    </citation>
    <scope>NUCLEOTIDE SEQUENCE</scope>
    <source>
        <strain evidence="1">Y34</strain>
    </source>
</reference>
<evidence type="ECO:0000313" key="1">
    <source>
        <dbReference type="EMBL" id="ELQ33799.1"/>
    </source>
</evidence>
<name>A0AA97PGJ7_PYRO3</name>